<dbReference type="STRING" id="1217799.DEALK_04440"/>
<reference evidence="4 5" key="1">
    <citation type="submission" date="2015-06" db="EMBL/GenBank/DDBJ databases">
        <title>Genome sequence of the organohalide-respiring Dehalogenimonas alkenigignens type strain (IP3-3T).</title>
        <authorList>
            <person name="Key T.A."/>
            <person name="Richmond D.P."/>
            <person name="Bowman K.S."/>
            <person name="Cho Y.-J."/>
            <person name="Chun J."/>
            <person name="da Costa M.S."/>
            <person name="Rainey F.A."/>
            <person name="Moe W.M."/>
        </authorList>
    </citation>
    <scope>NUCLEOTIDE SEQUENCE [LARGE SCALE GENOMIC DNA]</scope>
    <source>
        <strain evidence="4 5">IP3-3</strain>
    </source>
</reference>
<dbReference type="PROSITE" id="PS50977">
    <property type="entry name" value="HTH_TETR_2"/>
    <property type="match status" value="1"/>
</dbReference>
<evidence type="ECO:0000313" key="5">
    <source>
        <dbReference type="Proteomes" id="UP000053947"/>
    </source>
</evidence>
<dbReference type="RefSeq" id="WP_058438285.1">
    <property type="nucleotide sequence ID" value="NZ_KQ758903.1"/>
</dbReference>
<dbReference type="InterPro" id="IPR009057">
    <property type="entry name" value="Homeodomain-like_sf"/>
</dbReference>
<dbReference type="AlphaFoldDB" id="A0A0W0GGD7"/>
<dbReference type="PANTHER" id="PTHR30055">
    <property type="entry name" value="HTH-TYPE TRANSCRIPTIONAL REGULATOR RUTR"/>
    <property type="match status" value="1"/>
</dbReference>
<feature type="DNA-binding region" description="H-T-H motif" evidence="2">
    <location>
        <begin position="37"/>
        <end position="56"/>
    </location>
</feature>
<dbReference type="Proteomes" id="UP000053947">
    <property type="component" value="Unassembled WGS sequence"/>
</dbReference>
<dbReference type="EMBL" id="LFDV01000002">
    <property type="protein sequence ID" value="KTB47599.1"/>
    <property type="molecule type" value="Genomic_DNA"/>
</dbReference>
<dbReference type="OrthoDB" id="9814200at2"/>
<dbReference type="InterPro" id="IPR001647">
    <property type="entry name" value="HTH_TetR"/>
</dbReference>
<sequence length="214" mass="23922">MSASKTDGRITKGEATRQRLVSAALKVFAELGFSRATIKDIGAAAGVSPALLYHYFPSKEDLLNAVVERFGPIGDVRRFIEQYEALPAADFIRKLARHFYDLLGERLDLVRIFLREGTSNGSVADAWRGMIQRGLPIIQGYFLRQVLMGRLRPHNTEVTVRALSTTIVMLRFSENVFPLQTLTGHQFIDEFIDNLMAGLRPDIPEIFGHNTAAS</sequence>
<gene>
    <name evidence="4" type="ORF">DEALK_04440</name>
</gene>
<evidence type="ECO:0000259" key="3">
    <source>
        <dbReference type="PROSITE" id="PS50977"/>
    </source>
</evidence>
<dbReference type="PRINTS" id="PR00455">
    <property type="entry name" value="HTHTETR"/>
</dbReference>
<dbReference type="PROSITE" id="PS01081">
    <property type="entry name" value="HTH_TETR_1"/>
    <property type="match status" value="1"/>
</dbReference>
<dbReference type="InterPro" id="IPR050109">
    <property type="entry name" value="HTH-type_TetR-like_transc_reg"/>
</dbReference>
<evidence type="ECO:0000313" key="4">
    <source>
        <dbReference type="EMBL" id="KTB47599.1"/>
    </source>
</evidence>
<organism evidence="4 5">
    <name type="scientific">Dehalogenimonas alkenigignens</name>
    <dbReference type="NCBI Taxonomy" id="1217799"/>
    <lineage>
        <taxon>Bacteria</taxon>
        <taxon>Bacillati</taxon>
        <taxon>Chloroflexota</taxon>
        <taxon>Dehalococcoidia</taxon>
        <taxon>Dehalococcoidales</taxon>
        <taxon>Dehalococcoidaceae</taxon>
        <taxon>Dehalogenimonas</taxon>
    </lineage>
</organism>
<proteinExistence type="predicted"/>
<dbReference type="InterPro" id="IPR023772">
    <property type="entry name" value="DNA-bd_HTH_TetR-type_CS"/>
</dbReference>
<keyword evidence="1 2" id="KW-0238">DNA-binding</keyword>
<dbReference type="Gene3D" id="1.10.357.10">
    <property type="entry name" value="Tetracycline Repressor, domain 2"/>
    <property type="match status" value="1"/>
</dbReference>
<dbReference type="GO" id="GO:0003700">
    <property type="term" value="F:DNA-binding transcription factor activity"/>
    <property type="evidence" value="ECO:0007669"/>
    <property type="project" value="TreeGrafter"/>
</dbReference>
<comment type="caution">
    <text evidence="4">The sequence shown here is derived from an EMBL/GenBank/DDBJ whole genome shotgun (WGS) entry which is preliminary data.</text>
</comment>
<dbReference type="SUPFAM" id="SSF46689">
    <property type="entry name" value="Homeodomain-like"/>
    <property type="match status" value="1"/>
</dbReference>
<evidence type="ECO:0000256" key="1">
    <source>
        <dbReference type="ARBA" id="ARBA00023125"/>
    </source>
</evidence>
<dbReference type="SUPFAM" id="SSF48498">
    <property type="entry name" value="Tetracyclin repressor-like, C-terminal domain"/>
    <property type="match status" value="1"/>
</dbReference>
<evidence type="ECO:0000256" key="2">
    <source>
        <dbReference type="PROSITE-ProRule" id="PRU00335"/>
    </source>
</evidence>
<dbReference type="PANTHER" id="PTHR30055:SF226">
    <property type="entry name" value="HTH-TYPE TRANSCRIPTIONAL REGULATOR PKSA"/>
    <property type="match status" value="1"/>
</dbReference>
<keyword evidence="5" id="KW-1185">Reference proteome</keyword>
<dbReference type="Pfam" id="PF00440">
    <property type="entry name" value="TetR_N"/>
    <property type="match status" value="1"/>
</dbReference>
<name>A0A0W0GGD7_9CHLR</name>
<feature type="domain" description="HTH tetR-type" evidence="3">
    <location>
        <begin position="14"/>
        <end position="74"/>
    </location>
</feature>
<protein>
    <submittedName>
        <fullName evidence="4">Transcriptional regulator, TetR family</fullName>
    </submittedName>
</protein>
<dbReference type="GO" id="GO:0000976">
    <property type="term" value="F:transcription cis-regulatory region binding"/>
    <property type="evidence" value="ECO:0007669"/>
    <property type="project" value="TreeGrafter"/>
</dbReference>
<accession>A0A0W0GGD7</accession>
<dbReference type="InterPro" id="IPR036271">
    <property type="entry name" value="Tet_transcr_reg_TetR-rel_C_sf"/>
</dbReference>